<organism evidence="1 2">
    <name type="scientific">Acinetobacter dispersus</name>
    <dbReference type="NCBI Taxonomy" id="70348"/>
    <lineage>
        <taxon>Bacteria</taxon>
        <taxon>Pseudomonadati</taxon>
        <taxon>Pseudomonadota</taxon>
        <taxon>Gammaproteobacteria</taxon>
        <taxon>Moraxellales</taxon>
        <taxon>Moraxellaceae</taxon>
        <taxon>Acinetobacter</taxon>
    </lineage>
</organism>
<dbReference type="eggNOG" id="ENOG5031T0T">
    <property type="taxonomic scope" value="Bacteria"/>
</dbReference>
<dbReference type="AlphaFoldDB" id="N9L8Z3"/>
<gene>
    <name evidence="1" type="ORF">F904_02716</name>
</gene>
<dbReference type="HOGENOM" id="CLU_2379703_0_0_6"/>
<name>N9L8Z3_9GAMM</name>
<dbReference type="RefSeq" id="WP_005190148.1">
    <property type="nucleotide sequence ID" value="NZ_KB850050.1"/>
</dbReference>
<evidence type="ECO:0000313" key="2">
    <source>
        <dbReference type="Proteomes" id="UP000013261"/>
    </source>
</evidence>
<keyword evidence="2" id="KW-1185">Reference proteome</keyword>
<accession>N9L8Z3</accession>
<protein>
    <submittedName>
        <fullName evidence="1">Uncharacterized protein</fullName>
    </submittedName>
</protein>
<proteinExistence type="predicted"/>
<dbReference type="PATRIC" id="fig|1217703.3.peg.2637"/>
<dbReference type="Proteomes" id="UP000013261">
    <property type="component" value="Unassembled WGS sequence"/>
</dbReference>
<sequence>MRSDFENYIREQGYSSDFQLGPNGQYKSDVMHFMFTTWCYQQSKLDELQKQVGKAECKLHLVQECIEVNSYSNMRGGGLVIQASELEQVLKGEQDA</sequence>
<comment type="caution">
    <text evidence="1">The sequence shown here is derived from an EMBL/GenBank/DDBJ whole genome shotgun (WGS) entry which is preliminary data.</text>
</comment>
<reference evidence="1 2" key="1">
    <citation type="submission" date="2013-02" db="EMBL/GenBank/DDBJ databases">
        <title>The Genome Sequence of Acinetobacter sp. ANC 4105.</title>
        <authorList>
            <consortium name="The Broad Institute Genome Sequencing Platform"/>
            <consortium name="The Broad Institute Genome Sequencing Center for Infectious Disease"/>
            <person name="Cerqueira G."/>
            <person name="Feldgarden M."/>
            <person name="Courvalin P."/>
            <person name="Perichon B."/>
            <person name="Grillot-Courvalin C."/>
            <person name="Clermont D."/>
            <person name="Rocha E."/>
            <person name="Yoon E.-J."/>
            <person name="Nemec A."/>
            <person name="Walker B."/>
            <person name="Young S.K."/>
            <person name="Zeng Q."/>
            <person name="Gargeya S."/>
            <person name="Fitzgerald M."/>
            <person name="Haas B."/>
            <person name="Abouelleil A."/>
            <person name="Alvarado L."/>
            <person name="Arachchi H.M."/>
            <person name="Berlin A.M."/>
            <person name="Chapman S.B."/>
            <person name="Dewar J."/>
            <person name="Goldberg J."/>
            <person name="Griggs A."/>
            <person name="Gujja S."/>
            <person name="Hansen M."/>
            <person name="Howarth C."/>
            <person name="Imamovic A."/>
            <person name="Larimer J."/>
            <person name="McCowan C."/>
            <person name="Murphy C."/>
            <person name="Neiman D."/>
            <person name="Pearson M."/>
            <person name="Priest M."/>
            <person name="Roberts A."/>
            <person name="Saif S."/>
            <person name="Shea T."/>
            <person name="Sisk P."/>
            <person name="Sykes S."/>
            <person name="Wortman J."/>
            <person name="Nusbaum C."/>
            <person name="Birren B."/>
        </authorList>
    </citation>
    <scope>NUCLEOTIDE SEQUENCE [LARGE SCALE GENOMIC DNA]</scope>
    <source>
        <strain evidence="1 2">ANC 4105</strain>
    </source>
</reference>
<dbReference type="EMBL" id="APRL01000013">
    <property type="protein sequence ID" value="ENW92773.1"/>
    <property type="molecule type" value="Genomic_DNA"/>
</dbReference>
<evidence type="ECO:0000313" key="1">
    <source>
        <dbReference type="EMBL" id="ENW92773.1"/>
    </source>
</evidence>